<sequence length="692" mass="78778">MEESLPTILDDHVKELTNTQIPIYVVEVLIMERKQSQADVAKMIADVDLSVRNYMTDHILHVHPTQASQASTQERQYQLYLTMKDNLQLQHADLPICIALKIKFEGLTTSNTLCKSSAIYLRDQDDPHDDAHPKGENIVQSYQRDSKAPALSLVNQDLFYLKKVNSRPGKIVLSLHKFPAVIFSDDNIEERTSRWVNKCVKKFNPYARYSVKHWKNPHAKIIYIKRQKEPRKPIEESKIFQVIKTTDYKNLNKNDIEDIYLLCINGKVDDYDETRLLWSLWLKSYKNDVKHGYVTPSLSKEDSEYLRLFEEEIEERLKHRDQMRQVVVAVLRKRPSKTSSSGVSATDFVENWGGRGRCVKEKQQRSANIEDKDTIVVSSPTVDENVDSTMNTEDVNVGQTPTSPTVNSKPGTSYVNLFTTGLGRKAMNFHTLFTSKGNGVDVVVSVESIRAISARFANTVYELFLGKCVAYPIFANYVRNTWDKHGLVKSMLNSSTKIFSFHFSSTDGLDAMLKNGQWFIRNNPLILQKWNPDVNLLKEYMGNVPMHILDECPNNIDSNMVKNMKKPSQTPRGVLVGPKVGFKPVKQVYRQVARNNNIDTNGNNKKDAEPTIEVSNSNPFDVLNLIENDVDLERVIIEGKVILVDDEGKSLKNVNYSGNHDSEDEVASTDNDMANFLASKKDGYGNNSLLEQ</sequence>
<evidence type="ECO:0000256" key="1">
    <source>
        <dbReference type="SAM" id="MobiDB-lite"/>
    </source>
</evidence>
<evidence type="ECO:0000259" key="2">
    <source>
        <dbReference type="Pfam" id="PF14111"/>
    </source>
</evidence>
<name>A0A6L2L9W7_TANCI</name>
<proteinExistence type="predicted"/>
<dbReference type="EMBL" id="BKCJ010003826">
    <property type="protein sequence ID" value="GEU57412.1"/>
    <property type="molecule type" value="Genomic_DNA"/>
</dbReference>
<protein>
    <recommendedName>
        <fullName evidence="2">DUF4283 domain-containing protein</fullName>
    </recommendedName>
</protein>
<gene>
    <name evidence="3" type="ORF">Tci_029390</name>
</gene>
<accession>A0A6L2L9W7</accession>
<feature type="region of interest" description="Disordered" evidence="1">
    <location>
        <begin position="384"/>
        <end position="408"/>
    </location>
</feature>
<dbReference type="Pfam" id="PF14111">
    <property type="entry name" value="DUF4283"/>
    <property type="match status" value="1"/>
</dbReference>
<dbReference type="InterPro" id="IPR025558">
    <property type="entry name" value="DUF4283"/>
</dbReference>
<evidence type="ECO:0000313" key="3">
    <source>
        <dbReference type="EMBL" id="GEU57412.1"/>
    </source>
</evidence>
<reference evidence="3" key="1">
    <citation type="journal article" date="2019" name="Sci. Rep.">
        <title>Draft genome of Tanacetum cinerariifolium, the natural source of mosquito coil.</title>
        <authorList>
            <person name="Yamashiro T."/>
            <person name="Shiraishi A."/>
            <person name="Satake H."/>
            <person name="Nakayama K."/>
        </authorList>
    </citation>
    <scope>NUCLEOTIDE SEQUENCE</scope>
</reference>
<comment type="caution">
    <text evidence="3">The sequence shown here is derived from an EMBL/GenBank/DDBJ whole genome shotgun (WGS) entry which is preliminary data.</text>
</comment>
<feature type="domain" description="DUF4283" evidence="2">
    <location>
        <begin position="455"/>
        <end position="536"/>
    </location>
</feature>
<dbReference type="AlphaFoldDB" id="A0A6L2L9W7"/>
<organism evidence="3">
    <name type="scientific">Tanacetum cinerariifolium</name>
    <name type="common">Dalmatian daisy</name>
    <name type="synonym">Chrysanthemum cinerariifolium</name>
    <dbReference type="NCBI Taxonomy" id="118510"/>
    <lineage>
        <taxon>Eukaryota</taxon>
        <taxon>Viridiplantae</taxon>
        <taxon>Streptophyta</taxon>
        <taxon>Embryophyta</taxon>
        <taxon>Tracheophyta</taxon>
        <taxon>Spermatophyta</taxon>
        <taxon>Magnoliopsida</taxon>
        <taxon>eudicotyledons</taxon>
        <taxon>Gunneridae</taxon>
        <taxon>Pentapetalae</taxon>
        <taxon>asterids</taxon>
        <taxon>campanulids</taxon>
        <taxon>Asterales</taxon>
        <taxon>Asteraceae</taxon>
        <taxon>Asteroideae</taxon>
        <taxon>Anthemideae</taxon>
        <taxon>Anthemidinae</taxon>
        <taxon>Tanacetum</taxon>
    </lineage>
</organism>